<dbReference type="EMBL" id="HBEF01013096">
    <property type="protein sequence ID" value="CAD8336100.1"/>
    <property type="molecule type" value="Transcribed_RNA"/>
</dbReference>
<dbReference type="InterPro" id="IPR001128">
    <property type="entry name" value="Cyt_P450"/>
</dbReference>
<comment type="similarity">
    <text evidence="1">Belongs to the cytochrome P450 family.</text>
</comment>
<dbReference type="InterPro" id="IPR050196">
    <property type="entry name" value="Cytochrome_P450_Monoox"/>
</dbReference>
<dbReference type="SUPFAM" id="SSF48264">
    <property type="entry name" value="Cytochrome P450"/>
    <property type="match status" value="1"/>
</dbReference>
<sequence length="162" mass="18338">MKELQQSLLQGDPAQSKDHLKRVITESQRVLPVAAMNPIRLVNRDFVLVDEPSNRKVKVPKGATVLLPLILSHRDKMVFKDATQFKPARWENPTKEMMQSVVAFALGSRNCPGQSLAVSELYSVLPSILSKYEFELVAEGNLDFFMTLKYTDTKLHVKRVKA</sequence>
<dbReference type="Pfam" id="PF00067">
    <property type="entry name" value="p450"/>
    <property type="match status" value="1"/>
</dbReference>
<keyword evidence="4" id="KW-0560">Oxidoreductase</keyword>
<name>A0A7R9WUV5_9STRA</name>
<gene>
    <name evidence="8" type="ORF">CAUS1442_LOCUS8228</name>
</gene>
<keyword evidence="6" id="KW-0503">Monooxygenase</keyword>
<organism evidence="8">
    <name type="scientific">Craspedostauros australis</name>
    <dbReference type="NCBI Taxonomy" id="1486917"/>
    <lineage>
        <taxon>Eukaryota</taxon>
        <taxon>Sar</taxon>
        <taxon>Stramenopiles</taxon>
        <taxon>Ochrophyta</taxon>
        <taxon>Bacillariophyta</taxon>
        <taxon>Bacillariophyceae</taxon>
        <taxon>Bacillariophycidae</taxon>
        <taxon>Naviculales</taxon>
        <taxon>Naviculaceae</taxon>
        <taxon>Craspedostauros</taxon>
    </lineage>
</organism>
<proteinExistence type="inferred from homology"/>
<dbReference type="InterPro" id="IPR036396">
    <property type="entry name" value="Cyt_P450_sf"/>
</dbReference>
<accession>A0A7R9WUV5</accession>
<dbReference type="CDD" id="cd00302">
    <property type="entry name" value="cytochrome_P450"/>
    <property type="match status" value="1"/>
</dbReference>
<evidence type="ECO:0000256" key="4">
    <source>
        <dbReference type="ARBA" id="ARBA00023002"/>
    </source>
</evidence>
<reference evidence="8" key="1">
    <citation type="submission" date="2021-01" db="EMBL/GenBank/DDBJ databases">
        <authorList>
            <person name="Corre E."/>
            <person name="Pelletier E."/>
            <person name="Niang G."/>
            <person name="Scheremetjew M."/>
            <person name="Finn R."/>
            <person name="Kale V."/>
            <person name="Holt S."/>
            <person name="Cochrane G."/>
            <person name="Meng A."/>
            <person name="Brown T."/>
            <person name="Cohen L."/>
        </authorList>
    </citation>
    <scope>NUCLEOTIDE SEQUENCE</scope>
    <source>
        <strain evidence="8">CCMP3328</strain>
    </source>
</reference>
<comment type="cofactor">
    <cofactor evidence="7">
        <name>heme</name>
        <dbReference type="ChEBI" id="CHEBI:30413"/>
    </cofactor>
</comment>
<feature type="binding site" description="axial binding residue" evidence="7">
    <location>
        <position position="111"/>
    </location>
    <ligand>
        <name>heme</name>
        <dbReference type="ChEBI" id="CHEBI:30413"/>
    </ligand>
    <ligandPart>
        <name>Fe</name>
        <dbReference type="ChEBI" id="CHEBI:18248"/>
    </ligandPart>
</feature>
<dbReference type="AlphaFoldDB" id="A0A7R9WUV5"/>
<evidence type="ECO:0000313" key="8">
    <source>
        <dbReference type="EMBL" id="CAD8336100.1"/>
    </source>
</evidence>
<keyword evidence="2 7" id="KW-0349">Heme</keyword>
<keyword evidence="3 7" id="KW-0479">Metal-binding</keyword>
<dbReference type="PANTHER" id="PTHR24291:SF50">
    <property type="entry name" value="BIFUNCTIONAL ALBAFLAVENONE MONOOXYGENASE_TERPENE SYNTHASE"/>
    <property type="match status" value="1"/>
</dbReference>
<dbReference type="GO" id="GO:0016705">
    <property type="term" value="F:oxidoreductase activity, acting on paired donors, with incorporation or reduction of molecular oxygen"/>
    <property type="evidence" value="ECO:0007669"/>
    <property type="project" value="InterPro"/>
</dbReference>
<dbReference type="PRINTS" id="PR00463">
    <property type="entry name" value="EP450I"/>
</dbReference>
<dbReference type="GO" id="GO:0020037">
    <property type="term" value="F:heme binding"/>
    <property type="evidence" value="ECO:0007669"/>
    <property type="project" value="InterPro"/>
</dbReference>
<evidence type="ECO:0000256" key="1">
    <source>
        <dbReference type="ARBA" id="ARBA00010617"/>
    </source>
</evidence>
<evidence type="ECO:0000256" key="2">
    <source>
        <dbReference type="ARBA" id="ARBA00022617"/>
    </source>
</evidence>
<evidence type="ECO:0000256" key="5">
    <source>
        <dbReference type="ARBA" id="ARBA00023004"/>
    </source>
</evidence>
<evidence type="ECO:0000256" key="3">
    <source>
        <dbReference type="ARBA" id="ARBA00022723"/>
    </source>
</evidence>
<dbReference type="Gene3D" id="1.10.630.10">
    <property type="entry name" value="Cytochrome P450"/>
    <property type="match status" value="1"/>
</dbReference>
<dbReference type="GO" id="GO:0004497">
    <property type="term" value="F:monooxygenase activity"/>
    <property type="evidence" value="ECO:0007669"/>
    <property type="project" value="UniProtKB-KW"/>
</dbReference>
<evidence type="ECO:0008006" key="9">
    <source>
        <dbReference type="Google" id="ProtNLM"/>
    </source>
</evidence>
<protein>
    <recommendedName>
        <fullName evidence="9">Cytochrome P450</fullName>
    </recommendedName>
</protein>
<dbReference type="GO" id="GO:0005506">
    <property type="term" value="F:iron ion binding"/>
    <property type="evidence" value="ECO:0007669"/>
    <property type="project" value="InterPro"/>
</dbReference>
<dbReference type="InterPro" id="IPR002401">
    <property type="entry name" value="Cyt_P450_E_grp-I"/>
</dbReference>
<evidence type="ECO:0000256" key="7">
    <source>
        <dbReference type="PIRSR" id="PIRSR602401-1"/>
    </source>
</evidence>
<evidence type="ECO:0000256" key="6">
    <source>
        <dbReference type="ARBA" id="ARBA00023033"/>
    </source>
</evidence>
<dbReference type="PANTHER" id="PTHR24291">
    <property type="entry name" value="CYTOCHROME P450 FAMILY 4"/>
    <property type="match status" value="1"/>
</dbReference>
<keyword evidence="5 7" id="KW-0408">Iron</keyword>